<evidence type="ECO:0000313" key="9">
    <source>
        <dbReference type="Proteomes" id="UP001595969"/>
    </source>
</evidence>
<evidence type="ECO:0000256" key="5">
    <source>
        <dbReference type="ARBA" id="ARBA00034323"/>
    </source>
</evidence>
<comment type="subunit">
    <text evidence="5">The ABC transporter complex is composed of one ATP-binding protein (MglA), two transmembrane proteins (MglC) and a solute-binding protein (MglB).</text>
</comment>
<dbReference type="InterPro" id="IPR044085">
    <property type="entry name" value="MglB-like_PBP1"/>
</dbReference>
<protein>
    <recommendedName>
        <fullName evidence="6">D-galactose/methyl-galactoside binding periplasmic protein MglB</fullName>
    </recommendedName>
</protein>
<dbReference type="SUPFAM" id="SSF53822">
    <property type="entry name" value="Periplasmic binding protein-like I"/>
    <property type="match status" value="1"/>
</dbReference>
<evidence type="ECO:0000256" key="4">
    <source>
        <dbReference type="ARBA" id="ARBA00022729"/>
    </source>
</evidence>
<reference evidence="9" key="1">
    <citation type="journal article" date="2019" name="Int. J. Syst. Evol. Microbiol.">
        <title>The Global Catalogue of Microorganisms (GCM) 10K type strain sequencing project: providing services to taxonomists for standard genome sequencing and annotation.</title>
        <authorList>
            <consortium name="The Broad Institute Genomics Platform"/>
            <consortium name="The Broad Institute Genome Sequencing Center for Infectious Disease"/>
            <person name="Wu L."/>
            <person name="Ma J."/>
        </authorList>
    </citation>
    <scope>NUCLEOTIDE SEQUENCE [LARGE SCALE GENOMIC DNA]</scope>
    <source>
        <strain evidence="9">CGMCC 1.19032</strain>
    </source>
</reference>
<dbReference type="Proteomes" id="UP001595969">
    <property type="component" value="Unassembled WGS sequence"/>
</dbReference>
<evidence type="ECO:0000256" key="6">
    <source>
        <dbReference type="ARBA" id="ARBA00034344"/>
    </source>
</evidence>
<comment type="similarity">
    <text evidence="2">Belongs to the bacterial solute-binding protein 2 family.</text>
</comment>
<dbReference type="EMBL" id="JBHSGS010000034">
    <property type="protein sequence ID" value="MFC4719335.1"/>
    <property type="molecule type" value="Genomic_DNA"/>
</dbReference>
<feature type="domain" description="Periplasmic binding protein" evidence="7">
    <location>
        <begin position="40"/>
        <end position="314"/>
    </location>
</feature>
<proteinExistence type="inferred from homology"/>
<dbReference type="PANTHER" id="PTHR46847">
    <property type="entry name" value="D-ALLOSE-BINDING PERIPLASMIC PROTEIN-RELATED"/>
    <property type="match status" value="1"/>
</dbReference>
<evidence type="ECO:0000313" key="8">
    <source>
        <dbReference type="EMBL" id="MFC4719335.1"/>
    </source>
</evidence>
<comment type="subcellular location">
    <subcellularLocation>
        <location evidence="1">Cell envelope</location>
    </subcellularLocation>
</comment>
<dbReference type="InterPro" id="IPR028082">
    <property type="entry name" value="Peripla_BP_I"/>
</dbReference>
<sequence>MKSWKVYLTLFFLSLASVFFLLGKEKGQAEERLPQQALKIGVSLYRGDDEFISSVSRALEEEKSHKEEKFQQKMTLNILDAKNSQTIQNAQIDQFIRKNYDVIVVNVVDRTVAATLIHKAKQAKIPIIFFNREPIETDLLQWDQAFYVGSRAQESGEMQGQLVWQAYLENPDRFDLNGDGKIQYVMLEGEEVHQDSLIRTETSIQSIVDAGVKVERLARGVGNWMRQPSKEFMSQWLKEFDQPIELVISNNDEMALGAVEALQSEKQMPPPQIVGIDGTKEGIEAVDNGQMLGTILADTTAQAKGILDLAYATSQNRPIKEIEPKVKDQYLWIPHQIYTTEK</sequence>
<dbReference type="PANTHER" id="PTHR46847:SF1">
    <property type="entry name" value="D-ALLOSE-BINDING PERIPLASMIC PROTEIN-RELATED"/>
    <property type="match status" value="1"/>
</dbReference>
<gene>
    <name evidence="8" type="ORF">ACFO5I_06285</name>
</gene>
<dbReference type="InterPro" id="IPR025997">
    <property type="entry name" value="SBP_2_dom"/>
</dbReference>
<accession>A0ABV9MUY8</accession>
<evidence type="ECO:0000259" key="7">
    <source>
        <dbReference type="Pfam" id="PF13407"/>
    </source>
</evidence>
<keyword evidence="3" id="KW-0479">Metal-binding</keyword>
<dbReference type="Gene3D" id="3.40.50.2300">
    <property type="match status" value="2"/>
</dbReference>
<evidence type="ECO:0000256" key="3">
    <source>
        <dbReference type="ARBA" id="ARBA00022723"/>
    </source>
</evidence>
<comment type="caution">
    <text evidence="8">The sequence shown here is derived from an EMBL/GenBank/DDBJ whole genome shotgun (WGS) entry which is preliminary data.</text>
</comment>
<keyword evidence="9" id="KW-1185">Reference proteome</keyword>
<organism evidence="8 9">
    <name type="scientific">Enterococcus lemanii</name>
    <dbReference type="NCBI Taxonomy" id="1159752"/>
    <lineage>
        <taxon>Bacteria</taxon>
        <taxon>Bacillati</taxon>
        <taxon>Bacillota</taxon>
        <taxon>Bacilli</taxon>
        <taxon>Lactobacillales</taxon>
        <taxon>Enterococcaceae</taxon>
        <taxon>Enterococcus</taxon>
    </lineage>
</organism>
<dbReference type="RefSeq" id="WP_204654666.1">
    <property type="nucleotide sequence ID" value="NZ_JAFBFD010000034.1"/>
</dbReference>
<evidence type="ECO:0000256" key="2">
    <source>
        <dbReference type="ARBA" id="ARBA00007639"/>
    </source>
</evidence>
<evidence type="ECO:0000256" key="1">
    <source>
        <dbReference type="ARBA" id="ARBA00004196"/>
    </source>
</evidence>
<dbReference type="CDD" id="cd01539">
    <property type="entry name" value="PBP1_GGBP"/>
    <property type="match status" value="1"/>
</dbReference>
<keyword evidence="4" id="KW-0732">Signal</keyword>
<name>A0ABV9MUY8_9ENTE</name>
<dbReference type="Pfam" id="PF13407">
    <property type="entry name" value="Peripla_BP_4"/>
    <property type="match status" value="1"/>
</dbReference>